<dbReference type="Proteomes" id="UP000249682">
    <property type="component" value="Chromosome"/>
</dbReference>
<dbReference type="AlphaFoldDB" id="A0AAD0KW55"/>
<dbReference type="RefSeq" id="WP_049769833.1">
    <property type="nucleotide sequence ID" value="NZ_CP029543.1"/>
</dbReference>
<protein>
    <submittedName>
        <fullName evidence="1">Uncharacterized protein</fullName>
    </submittedName>
</protein>
<evidence type="ECO:0000313" key="2">
    <source>
        <dbReference type="Proteomes" id="UP000249682"/>
    </source>
</evidence>
<name>A0AAD0KW55_MYCLR</name>
<proteinExistence type="predicted"/>
<organism evidence="1 2">
    <name type="scientific">Mycobacterium leprae</name>
    <dbReference type="NCBI Taxonomy" id="1769"/>
    <lineage>
        <taxon>Bacteria</taxon>
        <taxon>Bacillati</taxon>
        <taxon>Actinomycetota</taxon>
        <taxon>Actinomycetes</taxon>
        <taxon>Mycobacteriales</taxon>
        <taxon>Mycobacteriaceae</taxon>
        <taxon>Mycobacterium</taxon>
    </lineage>
</organism>
<sequence length="103" mass="10926">MTEPRNQGNGPGTVRPAGAVPSLTGAVRHFLAIDPVVRIEGSKTGAVVKCAPAEAAGTESTDRLTGTHRTVPVPWARSGRELAERRINLVRRLAAADRIQSHI</sequence>
<evidence type="ECO:0000313" key="1">
    <source>
        <dbReference type="EMBL" id="AWV48346.1"/>
    </source>
</evidence>
<dbReference type="EMBL" id="CP029543">
    <property type="protein sequence ID" value="AWV48346.1"/>
    <property type="molecule type" value="Genomic_DNA"/>
</dbReference>
<gene>
    <name evidence="1" type="ORF">DIJ64_10610</name>
</gene>
<reference evidence="1 2" key="1">
    <citation type="submission" date="2018-05" db="EMBL/GenBank/DDBJ databases">
        <title>Evolution of small genomes with special reference to Mycobacterium leprae.</title>
        <authorList>
            <person name="Mohanty P.S."/>
            <person name="Bansal A.K."/>
            <person name="Gupta U.D."/>
            <person name="Naaz F."/>
            <person name="Dwivedi V.D."/>
            <person name="Singh H."/>
            <person name="Gupta G."/>
            <person name="Sharma S."/>
            <person name="Arora M."/>
        </authorList>
    </citation>
    <scope>NUCLEOTIDE SEQUENCE [LARGE SCALE GENOMIC DNA]</scope>
    <source>
        <strain evidence="1 2">MRHRU-235-G</strain>
    </source>
</reference>
<accession>A0AAD0KW55</accession>